<evidence type="ECO:0000313" key="2">
    <source>
        <dbReference type="Proteomes" id="UP001064048"/>
    </source>
</evidence>
<name>A0ACC0L1M6_CHOFU</name>
<organism evidence="1 2">
    <name type="scientific">Choristoneura fumiferana</name>
    <name type="common">Spruce budworm moth</name>
    <name type="synonym">Archips fumiferana</name>
    <dbReference type="NCBI Taxonomy" id="7141"/>
    <lineage>
        <taxon>Eukaryota</taxon>
        <taxon>Metazoa</taxon>
        <taxon>Ecdysozoa</taxon>
        <taxon>Arthropoda</taxon>
        <taxon>Hexapoda</taxon>
        <taxon>Insecta</taxon>
        <taxon>Pterygota</taxon>
        <taxon>Neoptera</taxon>
        <taxon>Endopterygota</taxon>
        <taxon>Lepidoptera</taxon>
        <taxon>Glossata</taxon>
        <taxon>Ditrysia</taxon>
        <taxon>Tortricoidea</taxon>
        <taxon>Tortricidae</taxon>
        <taxon>Tortricinae</taxon>
        <taxon>Choristoneura</taxon>
    </lineage>
</organism>
<dbReference type="EMBL" id="CM046109">
    <property type="protein sequence ID" value="KAI8442304.1"/>
    <property type="molecule type" value="Genomic_DNA"/>
</dbReference>
<sequence>MAEEEKRSKPGEAALRNMQLLKAESSVFKVPKVPQKKRSDNKQPIVLDEDVYVEGIAKIIQRDFFRTWKS</sequence>
<reference evidence="1 2" key="1">
    <citation type="journal article" date="2022" name="Genome Biol. Evol.">
        <title>The Spruce Budworm Genome: Reconstructing the Evolutionary History of Antifreeze Proteins.</title>
        <authorList>
            <person name="Beliveau C."/>
            <person name="Gagne P."/>
            <person name="Picq S."/>
            <person name="Vernygora O."/>
            <person name="Keeling C.I."/>
            <person name="Pinkney K."/>
            <person name="Doucet D."/>
            <person name="Wen F."/>
            <person name="Johnston J.S."/>
            <person name="Maaroufi H."/>
            <person name="Boyle B."/>
            <person name="Laroche J."/>
            <person name="Dewar K."/>
            <person name="Juretic N."/>
            <person name="Blackburn G."/>
            <person name="Nisole A."/>
            <person name="Brunet B."/>
            <person name="Brandao M."/>
            <person name="Lumley L."/>
            <person name="Duan J."/>
            <person name="Quan G."/>
            <person name="Lucarotti C.J."/>
            <person name="Roe A.D."/>
            <person name="Sperling F.A.H."/>
            <person name="Levesque R.C."/>
            <person name="Cusson M."/>
        </authorList>
    </citation>
    <scope>NUCLEOTIDE SEQUENCE [LARGE SCALE GENOMIC DNA]</scope>
    <source>
        <strain evidence="1">Glfc:IPQL:Cfum</strain>
    </source>
</reference>
<protein>
    <submittedName>
        <fullName evidence="1">Uncharacterized protein</fullName>
    </submittedName>
</protein>
<accession>A0ACC0L1M6</accession>
<gene>
    <name evidence="1" type="ORF">MSG28_005852</name>
</gene>
<evidence type="ECO:0000313" key="1">
    <source>
        <dbReference type="EMBL" id="KAI8442304.1"/>
    </source>
</evidence>
<comment type="caution">
    <text evidence="1">The sequence shown here is derived from an EMBL/GenBank/DDBJ whole genome shotgun (WGS) entry which is preliminary data.</text>
</comment>
<keyword evidence="2" id="KW-1185">Reference proteome</keyword>
<dbReference type="Proteomes" id="UP001064048">
    <property type="component" value="Chromosome 9"/>
</dbReference>
<proteinExistence type="predicted"/>